<proteinExistence type="inferred from homology"/>
<accession>A0A7I8L3J2</accession>
<dbReference type="EMBL" id="LR746273">
    <property type="protein sequence ID" value="CAA7403928.1"/>
    <property type="molecule type" value="Genomic_DNA"/>
</dbReference>
<keyword evidence="2" id="KW-0689">Ribosomal protein</keyword>
<protein>
    <recommendedName>
        <fullName evidence="4">Small ribosomal subunit protein uS2c</fullName>
    </recommendedName>
    <alternativeName>
        <fullName evidence="5">30S ribosomal protein S2, chloroplastic</fullName>
    </alternativeName>
</protein>
<gene>
    <name evidence="6" type="ORF">SI8410_10014606</name>
</gene>
<keyword evidence="3" id="KW-0687">Ribonucleoprotein</keyword>
<evidence type="ECO:0000256" key="5">
    <source>
        <dbReference type="ARBA" id="ARBA00035546"/>
    </source>
</evidence>
<dbReference type="OrthoDB" id="773813at2759"/>
<keyword evidence="7" id="KW-1185">Reference proteome</keyword>
<evidence type="ECO:0000256" key="4">
    <source>
        <dbReference type="ARBA" id="ARBA00035155"/>
    </source>
</evidence>
<dbReference type="InterPro" id="IPR001865">
    <property type="entry name" value="Ribosomal_uS2"/>
</dbReference>
<evidence type="ECO:0000256" key="1">
    <source>
        <dbReference type="ARBA" id="ARBA00006242"/>
    </source>
</evidence>
<evidence type="ECO:0000313" key="6">
    <source>
        <dbReference type="EMBL" id="CAA7403928.1"/>
    </source>
</evidence>
<dbReference type="GO" id="GO:0005763">
    <property type="term" value="C:mitochondrial small ribosomal subunit"/>
    <property type="evidence" value="ECO:0007669"/>
    <property type="project" value="TreeGrafter"/>
</dbReference>
<dbReference type="PANTHER" id="PTHR12534">
    <property type="entry name" value="30S RIBOSOMAL PROTEIN S2 PROKARYOTIC AND ORGANELLAR"/>
    <property type="match status" value="1"/>
</dbReference>
<name>A0A7I8L3J2_SPIIN</name>
<dbReference type="GO" id="GO:0006412">
    <property type="term" value="P:translation"/>
    <property type="evidence" value="ECO:0007669"/>
    <property type="project" value="InterPro"/>
</dbReference>
<dbReference type="AlphaFoldDB" id="A0A7I8L3J2"/>
<dbReference type="Gene3D" id="1.10.287.610">
    <property type="entry name" value="Helix hairpin bin"/>
    <property type="match status" value="1"/>
</dbReference>
<dbReference type="CDD" id="cd01425">
    <property type="entry name" value="RPS2"/>
    <property type="match status" value="1"/>
</dbReference>
<dbReference type="GO" id="GO:0003735">
    <property type="term" value="F:structural constituent of ribosome"/>
    <property type="evidence" value="ECO:0007669"/>
    <property type="project" value="InterPro"/>
</dbReference>
<dbReference type="Proteomes" id="UP000663760">
    <property type="component" value="Chromosome 10"/>
</dbReference>
<dbReference type="PANTHER" id="PTHR12534:SF0">
    <property type="entry name" value="SMALL RIBOSOMAL SUBUNIT PROTEIN US2M"/>
    <property type="match status" value="1"/>
</dbReference>
<dbReference type="PROSITE" id="PS00962">
    <property type="entry name" value="RIBOSOMAL_S2_1"/>
    <property type="match status" value="1"/>
</dbReference>
<evidence type="ECO:0000256" key="3">
    <source>
        <dbReference type="ARBA" id="ARBA00023274"/>
    </source>
</evidence>
<dbReference type="SUPFAM" id="SSF52313">
    <property type="entry name" value="Ribosomal protein S2"/>
    <property type="match status" value="1"/>
</dbReference>
<evidence type="ECO:0000313" key="7">
    <source>
        <dbReference type="Proteomes" id="UP000663760"/>
    </source>
</evidence>
<reference evidence="6" key="1">
    <citation type="submission" date="2020-02" db="EMBL/GenBank/DDBJ databases">
        <authorList>
            <person name="Scholz U."/>
            <person name="Mascher M."/>
            <person name="Fiebig A."/>
        </authorList>
    </citation>
    <scope>NUCLEOTIDE SEQUENCE</scope>
</reference>
<evidence type="ECO:0000256" key="2">
    <source>
        <dbReference type="ARBA" id="ARBA00022980"/>
    </source>
</evidence>
<dbReference type="InterPro" id="IPR018130">
    <property type="entry name" value="Ribosomal_uS2_CS"/>
</dbReference>
<comment type="similarity">
    <text evidence="1">Belongs to the universal ribosomal protein uS2 family.</text>
</comment>
<dbReference type="InterPro" id="IPR023591">
    <property type="entry name" value="Ribosomal_uS2_flav_dom_sf"/>
</dbReference>
<dbReference type="InterPro" id="IPR005706">
    <property type="entry name" value="Ribosomal_uS2_bac/mit/plastid"/>
</dbReference>
<sequence>MTRRYWNINLEEMMEARVHFGCGTRKWNPRMAFILQILRELHIFYQIKGKHFLIIGPKNKVADLVASTAIKAQCHFVNKKLLGGMLTTWSTIEMRLQKFRDLRVEQRMIKLISLPKRDATMLKGKLSTLQTYLDGIKDMTRLADILFLNV</sequence>
<dbReference type="Pfam" id="PF00318">
    <property type="entry name" value="Ribosomal_S2"/>
    <property type="match status" value="1"/>
</dbReference>
<organism evidence="6 7">
    <name type="scientific">Spirodela intermedia</name>
    <name type="common">Intermediate duckweed</name>
    <dbReference type="NCBI Taxonomy" id="51605"/>
    <lineage>
        <taxon>Eukaryota</taxon>
        <taxon>Viridiplantae</taxon>
        <taxon>Streptophyta</taxon>
        <taxon>Embryophyta</taxon>
        <taxon>Tracheophyta</taxon>
        <taxon>Spermatophyta</taxon>
        <taxon>Magnoliopsida</taxon>
        <taxon>Liliopsida</taxon>
        <taxon>Araceae</taxon>
        <taxon>Lemnoideae</taxon>
        <taxon>Spirodela</taxon>
    </lineage>
</organism>
<dbReference type="Gene3D" id="3.40.50.10490">
    <property type="entry name" value="Glucose-6-phosphate isomerase like protein, domain 1"/>
    <property type="match status" value="1"/>
</dbReference>